<dbReference type="AlphaFoldDB" id="A0A564ZJF2"/>
<comment type="cofactor">
    <cofactor evidence="7">
        <name>Zn(2+)</name>
        <dbReference type="ChEBI" id="CHEBI:29105"/>
    </cofactor>
    <text evidence="7">Binds 3 Zn(2+) ions.</text>
</comment>
<evidence type="ECO:0000256" key="4">
    <source>
        <dbReference type="ARBA" id="ARBA00022801"/>
    </source>
</evidence>
<feature type="binding site" evidence="7">
    <location>
        <position position="156"/>
    </location>
    <ligand>
        <name>Zn(2+)</name>
        <dbReference type="ChEBI" id="CHEBI:29105"/>
        <label>1</label>
    </ligand>
</feature>
<dbReference type="NCBIfam" id="TIGR00587">
    <property type="entry name" value="nfo"/>
    <property type="match status" value="1"/>
</dbReference>
<feature type="binding site" evidence="7">
    <location>
        <position position="156"/>
    </location>
    <ligand>
        <name>Zn(2+)</name>
        <dbReference type="ChEBI" id="CHEBI:29105"/>
        <label>2</label>
    </ligand>
</feature>
<dbReference type="SMART" id="SM00518">
    <property type="entry name" value="AP2Ec"/>
    <property type="match status" value="1"/>
</dbReference>
<dbReference type="PROSITE" id="PS00731">
    <property type="entry name" value="AP_NUCLEASE_F2_3"/>
    <property type="match status" value="1"/>
</dbReference>
<accession>A0A564ZJF2</accession>
<evidence type="ECO:0000256" key="7">
    <source>
        <dbReference type="HAMAP-Rule" id="MF_00152"/>
    </source>
</evidence>
<sequence>MTPRPPPHIQPDDLILGAHMSIAGGVDLAPLRGQQVGCRTIQLFTKSSNQWRARPLPSEEIDRFRANLQAAAIAPTIAHGAYLINLASTDPALHQRSMAACMEELERAEALDIPYLVIHPGAHMRAGEEAGLRQVANSLRELLKRTEGCRVRAVLETTAGQGTTLGYRFEQIALLLHGISLPERTGVCLDTCHLFAAGYDIRTPDAYHAVLDLFDRIVGISSLKVIHLNDSKGELGCRVDRHEHIGKGTIGLAAFRCLVTDPRLRGIPMIIETPKKGDFIEADQRNLSTLLDLAKSRRVPHERTE</sequence>
<comment type="function">
    <text evidence="7">Endonuclease IV plays a role in DNA repair. It cleaves phosphodiester bonds at apurinic or apyrimidinic (AP) sites, generating a 3'-hydroxyl group and a 5'-terminal sugar phosphate.</text>
</comment>
<dbReference type="Proteomes" id="UP000334340">
    <property type="component" value="Unassembled WGS sequence"/>
</dbReference>
<dbReference type="PROSITE" id="PS00729">
    <property type="entry name" value="AP_NUCLEASE_F2_1"/>
    <property type="match status" value="1"/>
</dbReference>
<feature type="binding site" evidence="7">
    <location>
        <position position="79"/>
    </location>
    <ligand>
        <name>Zn(2+)</name>
        <dbReference type="ChEBI" id="CHEBI:29105"/>
        <label>1</label>
    </ligand>
</feature>
<dbReference type="FunFam" id="3.20.20.150:FF:000001">
    <property type="entry name" value="Probable endonuclease 4"/>
    <property type="match status" value="1"/>
</dbReference>
<dbReference type="GO" id="GO:0006284">
    <property type="term" value="P:base-excision repair"/>
    <property type="evidence" value="ECO:0007669"/>
    <property type="project" value="TreeGrafter"/>
</dbReference>
<evidence type="ECO:0000256" key="3">
    <source>
        <dbReference type="ARBA" id="ARBA00022763"/>
    </source>
</evidence>
<evidence type="ECO:0000259" key="8">
    <source>
        <dbReference type="Pfam" id="PF01261"/>
    </source>
</evidence>
<dbReference type="EC" id="3.1.21.2" evidence="7"/>
<dbReference type="PANTHER" id="PTHR21445">
    <property type="entry name" value="ENDONUCLEASE IV ENDODEOXYRIBONUCLEASE IV"/>
    <property type="match status" value="1"/>
</dbReference>
<organism evidence="9 10">
    <name type="scientific">Candidatus Methylomirabilis lanthanidiphila</name>
    <dbReference type="NCBI Taxonomy" id="2211376"/>
    <lineage>
        <taxon>Bacteria</taxon>
        <taxon>Candidatus Methylomirabilota</taxon>
        <taxon>Candidatus Methylomirabilia</taxon>
        <taxon>Candidatus Methylomirabilales</taxon>
        <taxon>Candidatus Methylomirabilaceae</taxon>
        <taxon>Candidatus Methylomirabilis</taxon>
    </lineage>
</organism>
<dbReference type="Gene3D" id="3.20.20.150">
    <property type="entry name" value="Divalent-metal-dependent TIM barrel enzymes"/>
    <property type="match status" value="1"/>
</dbReference>
<evidence type="ECO:0000313" key="9">
    <source>
        <dbReference type="EMBL" id="VUZ85471.1"/>
    </source>
</evidence>
<dbReference type="GO" id="GO:0003906">
    <property type="term" value="F:DNA-(apurinic or apyrimidinic site) endonuclease activity"/>
    <property type="evidence" value="ECO:0007669"/>
    <property type="project" value="TreeGrafter"/>
</dbReference>
<keyword evidence="10" id="KW-1185">Reference proteome</keyword>
<dbReference type="InterPro" id="IPR013022">
    <property type="entry name" value="Xyl_isomerase-like_TIM-brl"/>
</dbReference>
<dbReference type="SUPFAM" id="SSF51658">
    <property type="entry name" value="Xylose isomerase-like"/>
    <property type="match status" value="1"/>
</dbReference>
<name>A0A564ZJF2_9BACT</name>
<dbReference type="HAMAP" id="MF_00152">
    <property type="entry name" value="Nfo"/>
    <property type="match status" value="1"/>
</dbReference>
<dbReference type="GO" id="GO:0008833">
    <property type="term" value="F:deoxyribonuclease IV (phage-T4-induced) activity"/>
    <property type="evidence" value="ECO:0007669"/>
    <property type="project" value="UniProtKB-UniRule"/>
</dbReference>
<dbReference type="InterPro" id="IPR018246">
    <property type="entry name" value="AP_endonuc_F2_Zn_BS"/>
</dbReference>
<dbReference type="PROSITE" id="PS51432">
    <property type="entry name" value="AP_NUCLEASE_F2_4"/>
    <property type="match status" value="1"/>
</dbReference>
<dbReference type="GO" id="GO:0003677">
    <property type="term" value="F:DNA binding"/>
    <property type="evidence" value="ECO:0007669"/>
    <property type="project" value="InterPro"/>
</dbReference>
<evidence type="ECO:0000256" key="5">
    <source>
        <dbReference type="ARBA" id="ARBA00022833"/>
    </source>
</evidence>
<dbReference type="CDD" id="cd00019">
    <property type="entry name" value="AP2Ec"/>
    <property type="match status" value="1"/>
</dbReference>
<feature type="binding site" evidence="7">
    <location>
        <position position="119"/>
    </location>
    <ligand>
        <name>Zn(2+)</name>
        <dbReference type="ChEBI" id="CHEBI:29105"/>
        <label>1</label>
    </ligand>
</feature>
<feature type="binding site" evidence="7">
    <location>
        <position position="190"/>
    </location>
    <ligand>
        <name>Zn(2+)</name>
        <dbReference type="ChEBI" id="CHEBI:29105"/>
        <label>2</label>
    </ligand>
</feature>
<protein>
    <recommendedName>
        <fullName evidence="7">Probable endonuclease 4</fullName>
        <ecNumber evidence="7">3.1.21.2</ecNumber>
    </recommendedName>
    <alternativeName>
        <fullName evidence="7">Endodeoxyribonuclease IV</fullName>
    </alternativeName>
    <alternativeName>
        <fullName evidence="7">Endonuclease IV</fullName>
    </alternativeName>
</protein>
<keyword evidence="3 7" id="KW-0227">DNA damage</keyword>
<keyword evidence="7" id="KW-0540">Nuclease</keyword>
<dbReference type="InterPro" id="IPR036237">
    <property type="entry name" value="Xyl_isomerase-like_sf"/>
</dbReference>
<feature type="binding site" evidence="7">
    <location>
        <position position="227"/>
    </location>
    <ligand>
        <name>Zn(2+)</name>
        <dbReference type="ChEBI" id="CHEBI:29105"/>
        <label>2</label>
    </ligand>
</feature>
<keyword evidence="2 7" id="KW-0479">Metal-binding</keyword>
<dbReference type="GO" id="GO:0008270">
    <property type="term" value="F:zinc ion binding"/>
    <property type="evidence" value="ECO:0007669"/>
    <property type="project" value="UniProtKB-UniRule"/>
</dbReference>
<dbReference type="PANTHER" id="PTHR21445:SF0">
    <property type="entry name" value="APURINIC-APYRIMIDINIC ENDONUCLEASE"/>
    <property type="match status" value="1"/>
</dbReference>
<dbReference type="EMBL" id="CABIKM010000026">
    <property type="protein sequence ID" value="VUZ85471.1"/>
    <property type="molecule type" value="Genomic_DNA"/>
</dbReference>
<comment type="similarity">
    <text evidence="1 7">Belongs to the AP endonuclease 2 family.</text>
</comment>
<keyword evidence="6 7" id="KW-0234">DNA repair</keyword>
<evidence type="ECO:0000256" key="6">
    <source>
        <dbReference type="ARBA" id="ARBA00023204"/>
    </source>
</evidence>
<dbReference type="GO" id="GO:0008081">
    <property type="term" value="F:phosphoric diester hydrolase activity"/>
    <property type="evidence" value="ECO:0007669"/>
    <property type="project" value="TreeGrafter"/>
</dbReference>
<gene>
    <name evidence="7" type="primary">nfo</name>
    <name evidence="9" type="ORF">MELA_01856</name>
</gene>
<feature type="domain" description="Xylose isomerase-like TIM barrel" evidence="8">
    <location>
        <begin position="35"/>
        <end position="277"/>
    </location>
</feature>
<dbReference type="Pfam" id="PF01261">
    <property type="entry name" value="AP_endonuc_2"/>
    <property type="match status" value="1"/>
</dbReference>
<dbReference type="InterPro" id="IPR001719">
    <property type="entry name" value="AP_endonuc_2"/>
</dbReference>
<reference evidence="9 10" key="1">
    <citation type="submission" date="2019-07" db="EMBL/GenBank/DDBJ databases">
        <authorList>
            <person name="Cremers G."/>
        </authorList>
    </citation>
    <scope>NUCLEOTIDE SEQUENCE [LARGE SCALE GENOMIC DNA]</scope>
</reference>
<keyword evidence="7 9" id="KW-0255">Endonuclease</keyword>
<feature type="binding site" evidence="7">
    <location>
        <position position="240"/>
    </location>
    <ligand>
        <name>Zn(2+)</name>
        <dbReference type="ChEBI" id="CHEBI:29105"/>
        <label>3</label>
    </ligand>
</feature>
<evidence type="ECO:0000256" key="2">
    <source>
        <dbReference type="ARBA" id="ARBA00022723"/>
    </source>
</evidence>
<feature type="binding site" evidence="7">
    <location>
        <position position="272"/>
    </location>
    <ligand>
        <name>Zn(2+)</name>
        <dbReference type="ChEBI" id="CHEBI:29105"/>
        <label>2</label>
    </ligand>
</feature>
<feature type="binding site" evidence="7">
    <location>
        <position position="193"/>
    </location>
    <ligand>
        <name>Zn(2+)</name>
        <dbReference type="ChEBI" id="CHEBI:29105"/>
        <label>3</label>
    </ligand>
</feature>
<evidence type="ECO:0000313" key="10">
    <source>
        <dbReference type="Proteomes" id="UP000334340"/>
    </source>
</evidence>
<dbReference type="PROSITE" id="PS00730">
    <property type="entry name" value="AP_NUCLEASE_F2_2"/>
    <property type="match status" value="1"/>
</dbReference>
<proteinExistence type="inferred from homology"/>
<comment type="catalytic activity">
    <reaction evidence="7">
        <text>Endonucleolytic cleavage to 5'-phosphooligonucleotide end-products.</text>
        <dbReference type="EC" id="3.1.21.2"/>
    </reaction>
</comment>
<keyword evidence="5 7" id="KW-0862">Zinc</keyword>
<feature type="binding site" evidence="7">
    <location>
        <position position="242"/>
    </location>
    <ligand>
        <name>Zn(2+)</name>
        <dbReference type="ChEBI" id="CHEBI:29105"/>
        <label>3</label>
    </ligand>
</feature>
<keyword evidence="4 7" id="KW-0378">Hydrolase</keyword>
<evidence type="ECO:0000256" key="1">
    <source>
        <dbReference type="ARBA" id="ARBA00005340"/>
    </source>
</evidence>